<comment type="caution">
    <text evidence="11">The sequence shown here is derived from an EMBL/GenBank/DDBJ whole genome shotgun (WGS) entry which is preliminary data.</text>
</comment>
<dbReference type="NCBIfam" id="TIGR00214">
    <property type="entry name" value="lipB"/>
    <property type="match status" value="1"/>
</dbReference>
<evidence type="ECO:0000313" key="12">
    <source>
        <dbReference type="Proteomes" id="UP000811545"/>
    </source>
</evidence>
<dbReference type="GO" id="GO:0033819">
    <property type="term" value="F:lipoyl(octanoyl) transferase activity"/>
    <property type="evidence" value="ECO:0007669"/>
    <property type="project" value="UniProtKB-EC"/>
</dbReference>
<dbReference type="EC" id="2.3.1.181" evidence="5 6"/>
<evidence type="ECO:0000256" key="1">
    <source>
        <dbReference type="ARBA" id="ARBA00004821"/>
    </source>
</evidence>
<dbReference type="CDD" id="cd16444">
    <property type="entry name" value="LipB"/>
    <property type="match status" value="1"/>
</dbReference>
<evidence type="ECO:0000256" key="8">
    <source>
        <dbReference type="PIRSR" id="PIRSR016262-2"/>
    </source>
</evidence>
<dbReference type="GO" id="GO:0005737">
    <property type="term" value="C:cytoplasm"/>
    <property type="evidence" value="ECO:0007669"/>
    <property type="project" value="UniProtKB-SubCell"/>
</dbReference>
<comment type="similarity">
    <text evidence="5 6">Belongs to the LipB family.</text>
</comment>
<dbReference type="HAMAP" id="MF_00013">
    <property type="entry name" value="LipB"/>
    <property type="match status" value="1"/>
</dbReference>
<feature type="active site" description="Acyl-thioester intermediate" evidence="5 7">
    <location>
        <position position="168"/>
    </location>
</feature>
<reference evidence="11 12" key="1">
    <citation type="journal article" date="2021" name="bioRxiv">
        <title>Unique metabolic strategies in Hadean analogues reveal hints for primordial physiology.</title>
        <authorList>
            <person name="Nobu M.K."/>
            <person name="Nakai R."/>
            <person name="Tamazawa S."/>
            <person name="Mori H."/>
            <person name="Toyoda A."/>
            <person name="Ijiri A."/>
            <person name="Suzuki S."/>
            <person name="Kurokawa K."/>
            <person name="Kamagata Y."/>
            <person name="Tamaki H."/>
        </authorList>
    </citation>
    <scope>NUCLEOTIDE SEQUENCE [LARGE SCALE GENOMIC DNA]</scope>
    <source>
        <strain evidence="11">BS525</strain>
    </source>
</reference>
<name>A0A9E2BH34_PSYF1</name>
<comment type="miscellaneous">
    <text evidence="5">In the reaction, the free carboxyl group of octanoic acid is attached via an amide linkage to the epsilon-amino group of a specific lysine residue of lipoyl domains of lipoate-dependent enzymes.</text>
</comment>
<feature type="domain" description="BPL/LPL catalytic" evidence="10">
    <location>
        <begin position="31"/>
        <end position="210"/>
    </location>
</feature>
<dbReference type="PANTHER" id="PTHR10993">
    <property type="entry name" value="OCTANOYLTRANSFERASE"/>
    <property type="match status" value="1"/>
</dbReference>
<dbReference type="Pfam" id="PF21948">
    <property type="entry name" value="LplA-B_cat"/>
    <property type="match status" value="1"/>
</dbReference>
<dbReference type="PROSITE" id="PS51733">
    <property type="entry name" value="BPL_LPL_CATALYTIC"/>
    <property type="match status" value="1"/>
</dbReference>
<feature type="binding site" evidence="5 8">
    <location>
        <begin position="150"/>
        <end position="152"/>
    </location>
    <ligand>
        <name>substrate</name>
    </ligand>
</feature>
<comment type="catalytic activity">
    <reaction evidence="5 6">
        <text>octanoyl-[ACP] + L-lysyl-[protein] = N(6)-octanoyl-L-lysyl-[protein] + holo-[ACP] + H(+)</text>
        <dbReference type="Rhea" id="RHEA:17665"/>
        <dbReference type="Rhea" id="RHEA-COMP:9636"/>
        <dbReference type="Rhea" id="RHEA-COMP:9685"/>
        <dbReference type="Rhea" id="RHEA-COMP:9752"/>
        <dbReference type="Rhea" id="RHEA-COMP:9928"/>
        <dbReference type="ChEBI" id="CHEBI:15378"/>
        <dbReference type="ChEBI" id="CHEBI:29969"/>
        <dbReference type="ChEBI" id="CHEBI:64479"/>
        <dbReference type="ChEBI" id="CHEBI:78463"/>
        <dbReference type="ChEBI" id="CHEBI:78809"/>
        <dbReference type="EC" id="2.3.1.181"/>
    </reaction>
</comment>
<feature type="binding site" evidence="5 8">
    <location>
        <begin position="70"/>
        <end position="77"/>
    </location>
    <ligand>
        <name>substrate</name>
    </ligand>
</feature>
<organism evidence="11 12">
    <name type="scientific">Psychracetigena formicireducens</name>
    <dbReference type="NCBI Taxonomy" id="2986056"/>
    <lineage>
        <taxon>Bacteria</taxon>
        <taxon>Bacillati</taxon>
        <taxon>Candidatus Lithacetigenota</taxon>
        <taxon>Candidatus Psychracetigena</taxon>
    </lineage>
</organism>
<evidence type="ECO:0000259" key="10">
    <source>
        <dbReference type="PROSITE" id="PS51733"/>
    </source>
</evidence>
<accession>A0A9E2BH34</accession>
<feature type="binding site" evidence="5 8">
    <location>
        <begin position="137"/>
        <end position="139"/>
    </location>
    <ligand>
        <name>substrate</name>
    </ligand>
</feature>
<evidence type="ECO:0000256" key="2">
    <source>
        <dbReference type="ARBA" id="ARBA00022679"/>
    </source>
</evidence>
<proteinExistence type="inferred from homology"/>
<dbReference type="SUPFAM" id="SSF55681">
    <property type="entry name" value="Class II aaRS and biotin synthetases"/>
    <property type="match status" value="1"/>
</dbReference>
<sequence>MNILFYDLGLTDYLKVLELQRDLQKRVIEDNSDKGYFLLTEHEPVITMGLRAKREEIIEWGKIPVHKIERGGAVTLHAPGQMVGYFILHLKNVQGGLPFLVKTIENMMINILTQYNIKGVRKEKHPGVWVGENKIGSIGISLKQWVTMHGFSFNVNVDLKLFQYIVPCGLTQRNLTSIAMELERLMSGEEIKAIKDSLSYGFEEAFNTKLVKNNIVW</sequence>
<evidence type="ECO:0000256" key="6">
    <source>
        <dbReference type="PIRNR" id="PIRNR016262"/>
    </source>
</evidence>
<dbReference type="PANTHER" id="PTHR10993:SF7">
    <property type="entry name" value="LIPOYLTRANSFERASE 2, MITOCHONDRIAL-RELATED"/>
    <property type="match status" value="1"/>
</dbReference>
<dbReference type="Gene3D" id="3.30.930.10">
    <property type="entry name" value="Bira Bifunctional Protein, Domain 2"/>
    <property type="match status" value="1"/>
</dbReference>
<protein>
    <recommendedName>
        <fullName evidence="5 6">Octanoyltransferase</fullName>
        <ecNumber evidence="5 6">2.3.1.181</ecNumber>
    </recommendedName>
    <alternativeName>
        <fullName evidence="5">Lipoate-protein ligase B</fullName>
    </alternativeName>
    <alternativeName>
        <fullName evidence="5">Lipoyl/octanoyl transferase</fullName>
    </alternativeName>
    <alternativeName>
        <fullName evidence="5">Octanoyl-[acyl-carrier-protein]-protein N-octanoyltransferase</fullName>
    </alternativeName>
</protein>
<keyword evidence="5" id="KW-0963">Cytoplasm</keyword>
<keyword evidence="3 5" id="KW-0012">Acyltransferase</keyword>
<dbReference type="GO" id="GO:0009249">
    <property type="term" value="P:protein lipoylation"/>
    <property type="evidence" value="ECO:0007669"/>
    <property type="project" value="InterPro"/>
</dbReference>
<keyword evidence="2 5" id="KW-0808">Transferase</keyword>
<dbReference type="AlphaFoldDB" id="A0A9E2BH34"/>
<evidence type="ECO:0000256" key="5">
    <source>
        <dbReference type="HAMAP-Rule" id="MF_00013"/>
    </source>
</evidence>
<dbReference type="EMBL" id="QLTW01000022">
    <property type="protein sequence ID" value="MBT9144787.1"/>
    <property type="molecule type" value="Genomic_DNA"/>
</dbReference>
<dbReference type="InterPro" id="IPR004143">
    <property type="entry name" value="BPL_LPL_catalytic"/>
</dbReference>
<comment type="pathway">
    <text evidence="1 5 6">Protein modification; protein lipoylation via endogenous pathway; protein N(6)-(lipoyl)lysine from octanoyl-[acyl-carrier-protein]: step 1/2.</text>
</comment>
<evidence type="ECO:0000256" key="9">
    <source>
        <dbReference type="PIRSR" id="PIRSR016262-3"/>
    </source>
</evidence>
<dbReference type="Proteomes" id="UP000811545">
    <property type="component" value="Unassembled WGS sequence"/>
</dbReference>
<gene>
    <name evidence="11" type="primary">lipB_1</name>
    <name evidence="5" type="synonym">lipB</name>
    <name evidence="11" type="ORF">DDT42_00637</name>
</gene>
<dbReference type="InterPro" id="IPR045864">
    <property type="entry name" value="aa-tRNA-synth_II/BPL/LPL"/>
</dbReference>
<evidence type="ECO:0000256" key="4">
    <source>
        <dbReference type="ARBA" id="ARBA00024732"/>
    </source>
</evidence>
<dbReference type="InterPro" id="IPR000544">
    <property type="entry name" value="Octanoyltransferase"/>
</dbReference>
<evidence type="ECO:0000256" key="7">
    <source>
        <dbReference type="PIRSR" id="PIRSR016262-1"/>
    </source>
</evidence>
<comment type="function">
    <text evidence="4 5 6">Catalyzes the transfer of endogenously produced octanoic acid from octanoyl-acyl-carrier-protein onto the lipoyl domains of lipoate-dependent enzymes. Lipoyl-ACP can also act as a substrate although octanoyl-ACP is likely to be the physiological substrate.</text>
</comment>
<comment type="subcellular location">
    <subcellularLocation>
        <location evidence="5">Cytoplasm</location>
    </subcellularLocation>
</comment>
<evidence type="ECO:0000256" key="3">
    <source>
        <dbReference type="ARBA" id="ARBA00023315"/>
    </source>
</evidence>
<feature type="site" description="Lowers pKa of active site Cys" evidence="5 9">
    <location>
        <position position="134"/>
    </location>
</feature>
<dbReference type="PIRSF" id="PIRSF016262">
    <property type="entry name" value="LPLase"/>
    <property type="match status" value="1"/>
</dbReference>
<evidence type="ECO:0000313" key="11">
    <source>
        <dbReference type="EMBL" id="MBT9144787.1"/>
    </source>
</evidence>